<evidence type="ECO:0000313" key="2">
    <source>
        <dbReference type="EMBL" id="NVB72082.1"/>
    </source>
</evidence>
<reference evidence="2 3" key="1">
    <citation type="submission" date="2020-04" db="EMBL/GenBank/DDBJ databases">
        <authorList>
            <person name="Pieper L."/>
        </authorList>
    </citation>
    <scope>NUCLEOTIDE SEQUENCE [LARGE SCALE GENOMIC DNA]</scope>
    <source>
        <strain evidence="2 3">B33</strain>
    </source>
</reference>
<name>A0A7Y6PAI8_PHOVU</name>
<dbReference type="Pfam" id="PF08239">
    <property type="entry name" value="SH3_3"/>
    <property type="match status" value="1"/>
</dbReference>
<accession>A0A7Y6PAI8</accession>
<feature type="domain" description="SH3b" evidence="1">
    <location>
        <begin position="20"/>
        <end position="85"/>
    </location>
</feature>
<evidence type="ECO:0000313" key="3">
    <source>
        <dbReference type="Proteomes" id="UP000524321"/>
    </source>
</evidence>
<dbReference type="SMART" id="SM00287">
    <property type="entry name" value="SH3b"/>
    <property type="match status" value="1"/>
</dbReference>
<sequence length="161" mass="18036">MNIRRIISFLVVLLAAVNIECQAYVKYVTTGLNLRYGPGTEYSVITVIPRGTAVTIDEDCDCKWVPVEYNGLIGYISTKYLSSNPQYIQTYTNQKNKYHQSSHTSGSIRYYTNTYGNRIQSPTYYSSAPAGATALCRDGTYSFSQSRRGTCSHHGGVARWL</sequence>
<comment type="caution">
    <text evidence="2">The sequence shown here is derived from an EMBL/GenBank/DDBJ whole genome shotgun (WGS) entry which is preliminary data.</text>
</comment>
<dbReference type="InterPro" id="IPR003646">
    <property type="entry name" value="SH3-like_bac-type"/>
</dbReference>
<dbReference type="InterPro" id="IPR022236">
    <property type="entry name" value="DUF3761"/>
</dbReference>
<dbReference type="EMBL" id="JABWDJ010000002">
    <property type="protein sequence ID" value="NVB72082.1"/>
    <property type="molecule type" value="Genomic_DNA"/>
</dbReference>
<dbReference type="PROSITE" id="PS51781">
    <property type="entry name" value="SH3B"/>
    <property type="match status" value="1"/>
</dbReference>
<dbReference type="Pfam" id="PF12587">
    <property type="entry name" value="DUF3761"/>
    <property type="match status" value="1"/>
</dbReference>
<protein>
    <submittedName>
        <fullName evidence="2">DUF3761 domain-containing protein</fullName>
    </submittedName>
</protein>
<dbReference type="Proteomes" id="UP000524321">
    <property type="component" value="Unassembled WGS sequence"/>
</dbReference>
<organism evidence="2 3">
    <name type="scientific">Phocaeicola vulgatus</name>
    <name type="common">Bacteroides vulgatus</name>
    <dbReference type="NCBI Taxonomy" id="821"/>
    <lineage>
        <taxon>Bacteria</taxon>
        <taxon>Pseudomonadati</taxon>
        <taxon>Bacteroidota</taxon>
        <taxon>Bacteroidia</taxon>
        <taxon>Bacteroidales</taxon>
        <taxon>Bacteroidaceae</taxon>
        <taxon>Phocaeicola</taxon>
    </lineage>
</organism>
<dbReference type="RefSeq" id="WP_176350314.1">
    <property type="nucleotide sequence ID" value="NZ_JABWDJ010000002.1"/>
</dbReference>
<evidence type="ECO:0000259" key="1">
    <source>
        <dbReference type="PROSITE" id="PS51781"/>
    </source>
</evidence>
<dbReference type="AlphaFoldDB" id="A0A7Y6PAI8"/>
<gene>
    <name evidence="2" type="ORF">HUV05_00885</name>
</gene>
<proteinExistence type="predicted"/>
<dbReference type="Gene3D" id="2.30.30.40">
    <property type="entry name" value="SH3 Domains"/>
    <property type="match status" value="1"/>
</dbReference>
<reference evidence="2 3" key="2">
    <citation type="submission" date="2020-07" db="EMBL/GenBank/DDBJ databases">
        <title>Bacterial metabolism rescues the inhibition of intestinal drug absorption by food and drug additives.</title>
        <authorList>
            <person name="Zou L."/>
            <person name="Spanogiannopoulos P."/>
            <person name="Chien H.-C."/>
            <person name="Pieper L.M."/>
            <person name="Cai W."/>
            <person name="Khuri N."/>
            <person name="Pottel J."/>
            <person name="Vora B."/>
            <person name="Ni Z."/>
            <person name="Tsakalozou E."/>
            <person name="Zhang W."/>
            <person name="Shoichet B.K."/>
            <person name="Giacomini K.M."/>
            <person name="Turnbaugh P.J."/>
        </authorList>
    </citation>
    <scope>NUCLEOTIDE SEQUENCE [LARGE SCALE GENOMIC DNA]</scope>
    <source>
        <strain evidence="2 3">B33</strain>
    </source>
</reference>